<evidence type="ECO:0000313" key="8">
    <source>
        <dbReference type="Proteomes" id="UP000024635"/>
    </source>
</evidence>
<name>A0A016UHT4_9BILA</name>
<organism evidence="7 8">
    <name type="scientific">Ancylostoma ceylanicum</name>
    <dbReference type="NCBI Taxonomy" id="53326"/>
    <lineage>
        <taxon>Eukaryota</taxon>
        <taxon>Metazoa</taxon>
        <taxon>Ecdysozoa</taxon>
        <taxon>Nematoda</taxon>
        <taxon>Chromadorea</taxon>
        <taxon>Rhabditida</taxon>
        <taxon>Rhabditina</taxon>
        <taxon>Rhabditomorpha</taxon>
        <taxon>Strongyloidea</taxon>
        <taxon>Ancylostomatidae</taxon>
        <taxon>Ancylostomatinae</taxon>
        <taxon>Ancylostoma</taxon>
    </lineage>
</organism>
<protein>
    <recommendedName>
        <fullName evidence="6">Receptor ligand binding region domain-containing protein</fullName>
    </recommendedName>
</protein>
<feature type="chain" id="PRO_5001488290" description="Receptor ligand binding region domain-containing protein" evidence="5">
    <location>
        <begin position="19"/>
        <end position="150"/>
    </location>
</feature>
<evidence type="ECO:0000256" key="4">
    <source>
        <dbReference type="ARBA" id="ARBA00023136"/>
    </source>
</evidence>
<dbReference type="Proteomes" id="UP000024635">
    <property type="component" value="Unassembled WGS sequence"/>
</dbReference>
<dbReference type="Pfam" id="PF01094">
    <property type="entry name" value="ANF_receptor"/>
    <property type="match status" value="1"/>
</dbReference>
<evidence type="ECO:0000259" key="6">
    <source>
        <dbReference type="Pfam" id="PF01094"/>
    </source>
</evidence>
<feature type="domain" description="Receptor ligand binding region" evidence="6">
    <location>
        <begin position="47"/>
        <end position="147"/>
    </location>
</feature>
<dbReference type="AlphaFoldDB" id="A0A016UHT4"/>
<feature type="signal peptide" evidence="5">
    <location>
        <begin position="1"/>
        <end position="18"/>
    </location>
</feature>
<gene>
    <name evidence="7" type="primary">Acey_s0040.g199</name>
    <name evidence="7" type="ORF">Y032_0040g199</name>
</gene>
<keyword evidence="5" id="KW-0732">Signal</keyword>
<keyword evidence="8" id="KW-1185">Reference proteome</keyword>
<evidence type="ECO:0000256" key="1">
    <source>
        <dbReference type="ARBA" id="ARBA00004370"/>
    </source>
</evidence>
<evidence type="ECO:0000256" key="2">
    <source>
        <dbReference type="ARBA" id="ARBA00022692"/>
    </source>
</evidence>
<reference evidence="8" key="1">
    <citation type="journal article" date="2015" name="Nat. Genet.">
        <title>The genome and transcriptome of the zoonotic hookworm Ancylostoma ceylanicum identify infection-specific gene families.</title>
        <authorList>
            <person name="Schwarz E.M."/>
            <person name="Hu Y."/>
            <person name="Antoshechkin I."/>
            <person name="Miller M.M."/>
            <person name="Sternberg P.W."/>
            <person name="Aroian R.V."/>
        </authorList>
    </citation>
    <scope>NUCLEOTIDE SEQUENCE</scope>
    <source>
        <strain evidence="8">HY135</strain>
    </source>
</reference>
<dbReference type="STRING" id="53326.A0A016UHT4"/>
<keyword evidence="2" id="KW-0812">Transmembrane</keyword>
<dbReference type="OrthoDB" id="5851395at2759"/>
<dbReference type="EMBL" id="JARK01001376">
    <property type="protein sequence ID" value="EYC14431.1"/>
    <property type="molecule type" value="Genomic_DNA"/>
</dbReference>
<evidence type="ECO:0000313" key="7">
    <source>
        <dbReference type="EMBL" id="EYC14431.1"/>
    </source>
</evidence>
<comment type="subcellular location">
    <subcellularLocation>
        <location evidence="1">Membrane</location>
    </subcellularLocation>
</comment>
<accession>A0A016UHT4</accession>
<comment type="caution">
    <text evidence="7">The sequence shown here is derived from an EMBL/GenBank/DDBJ whole genome shotgun (WGS) entry which is preliminary data.</text>
</comment>
<dbReference type="GO" id="GO:0016020">
    <property type="term" value="C:membrane"/>
    <property type="evidence" value="ECO:0007669"/>
    <property type="project" value="UniProtKB-SubCell"/>
</dbReference>
<proteinExistence type="predicted"/>
<keyword evidence="4" id="KW-0472">Membrane</keyword>
<dbReference type="InterPro" id="IPR001828">
    <property type="entry name" value="ANF_lig-bd_rcpt"/>
</dbReference>
<keyword evidence="3" id="KW-1133">Transmembrane helix</keyword>
<dbReference type="SUPFAM" id="SSF53822">
    <property type="entry name" value="Periplasmic binding protein-like I"/>
    <property type="match status" value="1"/>
</dbReference>
<dbReference type="Gene3D" id="3.40.50.2300">
    <property type="match status" value="1"/>
</dbReference>
<evidence type="ECO:0000256" key="3">
    <source>
        <dbReference type="ARBA" id="ARBA00022989"/>
    </source>
</evidence>
<evidence type="ECO:0000256" key="5">
    <source>
        <dbReference type="SAM" id="SignalP"/>
    </source>
</evidence>
<dbReference type="InterPro" id="IPR028082">
    <property type="entry name" value="Peripla_BP_I"/>
</dbReference>
<sequence length="150" mass="16723">MWRQFVAFLLIFSTDTVSQNTSFPRRTVTIGIIASEQVLPQVAWSVCGGAVGLALDKIREEYNFVDFDFRFLVGYSECDLARTLGLGIEYMSNQQADIVIGPPCPQGLIMAHLSNIYQSAWMGWGYVINPEFALADKYPFVTTLIAPAQT</sequence>